<evidence type="ECO:0000313" key="6">
    <source>
        <dbReference type="Proteomes" id="UP000613740"/>
    </source>
</evidence>
<dbReference type="InterPro" id="IPR003882">
    <property type="entry name" value="Pistil_extensin"/>
</dbReference>
<comment type="caution">
    <text evidence="5">The sequence shown here is derived from an EMBL/GenBank/DDBJ whole genome shotgun (WGS) entry which is preliminary data.</text>
</comment>
<feature type="compositionally biased region" description="Pro residues" evidence="2">
    <location>
        <begin position="1164"/>
        <end position="1181"/>
    </location>
</feature>
<feature type="chain" id="PRO_5032534461" description="Sulfatase N-terminal domain-containing protein" evidence="3">
    <location>
        <begin position="28"/>
        <end position="1859"/>
    </location>
</feature>
<gene>
    <name evidence="5" type="ORF">HYH02_006053</name>
</gene>
<feature type="region of interest" description="Disordered" evidence="2">
    <location>
        <begin position="854"/>
        <end position="1055"/>
    </location>
</feature>
<protein>
    <recommendedName>
        <fullName evidence="4">Sulfatase N-terminal domain-containing protein</fullName>
    </recommendedName>
</protein>
<feature type="compositionally biased region" description="Pro residues" evidence="2">
    <location>
        <begin position="1667"/>
        <end position="1725"/>
    </location>
</feature>
<dbReference type="InterPro" id="IPR017850">
    <property type="entry name" value="Alkaline_phosphatase_core_sf"/>
</dbReference>
<feature type="region of interest" description="Disordered" evidence="2">
    <location>
        <begin position="414"/>
        <end position="435"/>
    </location>
</feature>
<comment type="similarity">
    <text evidence="1">Belongs to the sulfatase family.</text>
</comment>
<dbReference type="Proteomes" id="UP000613740">
    <property type="component" value="Unassembled WGS sequence"/>
</dbReference>
<evidence type="ECO:0000256" key="2">
    <source>
        <dbReference type="SAM" id="MobiDB-lite"/>
    </source>
</evidence>
<dbReference type="EMBL" id="JAEHOD010000016">
    <property type="protein sequence ID" value="KAG2448697.1"/>
    <property type="molecule type" value="Genomic_DNA"/>
</dbReference>
<evidence type="ECO:0000313" key="5">
    <source>
        <dbReference type="EMBL" id="KAG2448697.1"/>
    </source>
</evidence>
<reference evidence="5" key="1">
    <citation type="journal article" date="2020" name="bioRxiv">
        <title>Comparative genomics of Chlamydomonas.</title>
        <authorList>
            <person name="Craig R.J."/>
            <person name="Hasan A.R."/>
            <person name="Ness R.W."/>
            <person name="Keightley P.D."/>
        </authorList>
    </citation>
    <scope>NUCLEOTIDE SEQUENCE</scope>
    <source>
        <strain evidence="5">CCAP 11/173</strain>
    </source>
</reference>
<feature type="compositionally biased region" description="Pro residues" evidence="2">
    <location>
        <begin position="1450"/>
        <end position="1470"/>
    </location>
</feature>
<feature type="compositionally biased region" description="Pro residues" evidence="2">
    <location>
        <begin position="1503"/>
        <end position="1579"/>
    </location>
</feature>
<dbReference type="GO" id="GO:0005539">
    <property type="term" value="F:glycosaminoglycan binding"/>
    <property type="evidence" value="ECO:0007669"/>
    <property type="project" value="TreeGrafter"/>
</dbReference>
<dbReference type="Pfam" id="PF00884">
    <property type="entry name" value="Sulfatase"/>
    <property type="match status" value="1"/>
</dbReference>
<dbReference type="InterPro" id="IPR000917">
    <property type="entry name" value="Sulfatase_N"/>
</dbReference>
<feature type="region of interest" description="Disordered" evidence="2">
    <location>
        <begin position="1661"/>
        <end position="1729"/>
    </location>
</feature>
<feature type="compositionally biased region" description="Low complexity" evidence="2">
    <location>
        <begin position="1485"/>
        <end position="1501"/>
    </location>
</feature>
<evidence type="ECO:0000256" key="3">
    <source>
        <dbReference type="SAM" id="SignalP"/>
    </source>
</evidence>
<organism evidence="5 6">
    <name type="scientific">Chlamydomonas schloesseri</name>
    <dbReference type="NCBI Taxonomy" id="2026947"/>
    <lineage>
        <taxon>Eukaryota</taxon>
        <taxon>Viridiplantae</taxon>
        <taxon>Chlorophyta</taxon>
        <taxon>core chlorophytes</taxon>
        <taxon>Chlorophyceae</taxon>
        <taxon>CS clade</taxon>
        <taxon>Chlamydomonadales</taxon>
        <taxon>Chlamydomonadaceae</taxon>
        <taxon>Chlamydomonas</taxon>
    </lineage>
</organism>
<feature type="domain" description="Sulfatase N-terminal" evidence="4">
    <location>
        <begin position="34"/>
        <end position="390"/>
    </location>
</feature>
<feature type="compositionally biased region" description="Pro residues" evidence="2">
    <location>
        <begin position="1303"/>
        <end position="1430"/>
    </location>
</feature>
<dbReference type="PANTHER" id="PTHR43108">
    <property type="entry name" value="N-ACETYLGLUCOSAMINE-6-SULFATASE FAMILY MEMBER"/>
    <property type="match status" value="1"/>
</dbReference>
<accession>A0A835WJT5</accession>
<feature type="region of interest" description="Disordered" evidence="2">
    <location>
        <begin position="607"/>
        <end position="646"/>
    </location>
</feature>
<dbReference type="OrthoDB" id="1740450at2759"/>
<feature type="signal peptide" evidence="3">
    <location>
        <begin position="1"/>
        <end position="27"/>
    </location>
</feature>
<sequence>MALARGRNNMVFVVFAITLMVLKGIPAAKGETRPNIIVIVTDDQDYMLNSTHREFMPQLNRHLADSGLQLRNFLISTAACCPSRSILMTGRYTHNNNVTSNIEPHGSFWKFMEQDLDADYLPVWLQRAGYRTMHVGKFLNAMDPTDSRFRCPRGWSTWDALVEPYVYMYYTPAFSTNCGPTQVLENQYSTDVISDKVDAYIRQAVAAGAAATPAADGSSSGGQPFYLQITPIAPHTQCDYINARGTCVFPIPAERHRTMFSTAVLPMNPNFNVAPPPELGLVNEMTTDSGVQKHFLARVRSLAAVDEMVGRMVNTLTELGVLDNTYILYTSDNGFQLGNHAQKQGKQFHWEEITRVPFYMRGPGIPPGLVSDWQGNMVDIAATVMALTGAGVPALADGSPIPLPDILPNGFSRPYNTAPPAAAPPPSPPAAAAGAGRRLLRAAGAAGGAGLGPGALTYVESGFEGPDLWVGEQELEAAGEGVGQLEWELGAGGGGQRRLAQAASSGAYNRGMRDAVPIEMWGHAWDRRITMKDYRAVRICTSHLAFGGSQDYIRALPNATLGWGDTFFGSSARAYAGPGLNGGISSYAYTPPPDDGSLSGEILPAHRRRSARQVGAAEAAGEEQEWGAGQGRAGEEEEEDQEEDAARLARELDIELHVKGIIESVRRRLRAAGGGSTGTSGGVSGAAAIAPQAHRLRLAFSYEQPVGAQAWQEHLEATCAYVAAATGAGTCTPRHAGSSGGEGAEAAAGGGSSYLADDGLSSVLELELLQPAAGLPAADFASAVADVAARPYEFLPLPYRTHNHVASITARHSSSSSSSSGGAARAAAVQEDAAAAASGAAATAIGQHRRALLEAGGQSPPSPAGTGGDVAARPPPQPTPAPSPAQSTPPSPAPSPPRPPPPSPAPPSPAPPSPAPPSPAPPSPAPPSPAPPRSPPPSPAPPTPAPPSPAHLLPPAPAPTQSPTPSPAVALQPPEPPPAPLAAEPSPLPPPQPAGAPPPLPVYAPPVPAASRPPSPRPPPRPSPPPRPPPRPSPPPPPPSPAPPQPPAPPPSPPLVRQLLLTLTYKVPMPGTRFPTQQDSTCVFLRISLSAASCTPVSSGGPGGAWLAGDGLSGMFSVVLVQGPSTTGAQFESQLLELQTATDTFLGESYLQLYDIDTLAVTWPSPPPPPPPQPPTPPQPPLPVALLTEVLPVGLLFYQSVLDQTYGDPASYLRFISPFACTAVRKAAGQAAPPVEVADCGGVSLELGGEPKFAVFGVVARDIADLPALRAVLELIRADPTPYFVNNLPVLGLVAVLPAVMPPPSPPRPPSPPPSPPSPRPPSPPPSPPSPPSPAPPRPPAPPPLPPSPQPSPPPSPSPPGVPPPPSPAPPPGPPSRSPELQLPPPTSSSPPTPPPDAAAARPPPRPPRPPFWWRPSPPYPNTPPLPPRPVGEFVDSPAPPPYAATSPALLPPPGYSPAAPPPYSSPSPSVPYGSYSPPSPSPTAPYGSYSPPSPAVPYGGWSPPPSPSPEPASYPPPSPPYPPSPRPPPPSPPSPPRPPSPRPSPPQPPSPRPPPPPRPSPPPEPSPPPPSPSPPAPPATIEVTLTFVYKTPIESARWYTQQDSTCLFLKIAVAAGTCTPRPLALAGDGLSSSFGVLLVQGPMIERHLFLLLGQQLVSEPGTFLGGPPPPSPPPPDPPPPSPPPPAPPPPSPPPPNPPPPPPPGPPPPSPPPPSPPPPAPPPPRPPERRGTLGTCYKYVVWCMSDFRELYDLVLDPYELRNRISTAPAALIDRLDALMTAAGYCRGGGGCSNPYAVLHPDGSVTSFEQAMDPKYDDLYSKLRKFHFQRCSLSYTPNNEVSWYTPLLRSPPPATKRKQR</sequence>
<feature type="region of interest" description="Disordered" evidence="2">
    <location>
        <begin position="1303"/>
        <end position="1580"/>
    </location>
</feature>
<dbReference type="CDD" id="cd16147">
    <property type="entry name" value="G6S"/>
    <property type="match status" value="1"/>
</dbReference>
<feature type="compositionally biased region" description="Pro residues" evidence="2">
    <location>
        <begin position="973"/>
        <end position="1054"/>
    </location>
</feature>
<keyword evidence="6" id="KW-1185">Reference proteome</keyword>
<dbReference type="SUPFAM" id="SSF53649">
    <property type="entry name" value="Alkaline phosphatase-like"/>
    <property type="match status" value="1"/>
</dbReference>
<name>A0A835WJT5_9CHLO</name>
<feature type="compositionally biased region" description="Pro residues" evidence="2">
    <location>
        <begin position="873"/>
        <end position="966"/>
    </location>
</feature>
<evidence type="ECO:0000256" key="1">
    <source>
        <dbReference type="ARBA" id="ARBA00008779"/>
    </source>
</evidence>
<keyword evidence="3" id="KW-0732">Signal</keyword>
<feature type="region of interest" description="Disordered" evidence="2">
    <location>
        <begin position="1162"/>
        <end position="1181"/>
    </location>
</feature>
<dbReference type="PRINTS" id="PR01218">
    <property type="entry name" value="PSTLEXTENSIN"/>
</dbReference>
<dbReference type="PANTHER" id="PTHR43108:SF8">
    <property type="entry name" value="SD21168P"/>
    <property type="match status" value="1"/>
</dbReference>
<evidence type="ECO:0000259" key="4">
    <source>
        <dbReference type="Pfam" id="PF00884"/>
    </source>
</evidence>
<dbReference type="GO" id="GO:0008449">
    <property type="term" value="F:N-acetylglucosamine-6-sulfatase activity"/>
    <property type="evidence" value="ECO:0007669"/>
    <property type="project" value="TreeGrafter"/>
</dbReference>
<dbReference type="Gene3D" id="3.40.720.10">
    <property type="entry name" value="Alkaline Phosphatase, subunit A"/>
    <property type="match status" value="1"/>
</dbReference>
<proteinExistence type="inferred from homology"/>